<feature type="domain" description="Dienelactone hydrolase" evidence="1">
    <location>
        <begin position="43"/>
        <end position="260"/>
    </location>
</feature>
<sequence length="266" mass="28240">MPAMCFDHDALPPDLPADLVLRRLAGGAAAEVTELQSDDGTPFSAALARSPQPGGTGVVILPDVRGLYRFYIELAERFAEAGHDAVAIDFFGRTAGTGERENDWDYWDHVRQTTPEQIQADMAKAIDLLRERGSATTIVTVGFCFGGAQAFLAATNAALPLDGAVGFYGGLSGERLGIPSPKDEAGATRCPVLALFGGDDASIPAADRDVFAAGLQRSGAEHEVVVYPGAPHSFFDRKQEQFAEASEDAWRRVLGFLGQVGAAQRT</sequence>
<protein>
    <submittedName>
        <fullName evidence="2">Dienelactone hydrolase family protein</fullName>
    </submittedName>
</protein>
<dbReference type="Pfam" id="PF01738">
    <property type="entry name" value="DLH"/>
    <property type="match status" value="1"/>
</dbReference>
<proteinExistence type="predicted"/>
<dbReference type="KEGG" id="bsol:FSW04_08535"/>
<dbReference type="Proteomes" id="UP000321805">
    <property type="component" value="Chromosome"/>
</dbReference>
<dbReference type="OrthoDB" id="3208682at2"/>
<dbReference type="AlphaFoldDB" id="A0A5B8U3J2"/>
<evidence type="ECO:0000313" key="3">
    <source>
        <dbReference type="Proteomes" id="UP000321805"/>
    </source>
</evidence>
<evidence type="ECO:0000313" key="2">
    <source>
        <dbReference type="EMBL" id="QEC47616.1"/>
    </source>
</evidence>
<dbReference type="SUPFAM" id="SSF53474">
    <property type="entry name" value="alpha/beta-Hydrolases"/>
    <property type="match status" value="1"/>
</dbReference>
<dbReference type="EMBL" id="CP042430">
    <property type="protein sequence ID" value="QEC47616.1"/>
    <property type="molecule type" value="Genomic_DNA"/>
</dbReference>
<dbReference type="InterPro" id="IPR029058">
    <property type="entry name" value="AB_hydrolase_fold"/>
</dbReference>
<name>A0A5B8U3J2_9ACTN</name>
<dbReference type="InterPro" id="IPR002925">
    <property type="entry name" value="Dienelactn_hydro"/>
</dbReference>
<dbReference type="InterPro" id="IPR051049">
    <property type="entry name" value="Dienelactone_hydrolase-like"/>
</dbReference>
<keyword evidence="2" id="KW-0378">Hydrolase</keyword>
<reference evidence="2 3" key="1">
    <citation type="journal article" date="2018" name="J. Microbiol.">
        <title>Baekduia soli gen. nov., sp. nov., a novel bacterium isolated from the soil of Baekdu Mountain and proposal of a novel family name, Baekduiaceae fam. nov.</title>
        <authorList>
            <person name="An D.S."/>
            <person name="Siddiqi M.Z."/>
            <person name="Kim K.H."/>
            <person name="Yu H.S."/>
            <person name="Im W.T."/>
        </authorList>
    </citation>
    <scope>NUCLEOTIDE SEQUENCE [LARGE SCALE GENOMIC DNA]</scope>
    <source>
        <strain evidence="2 3">BR7-21</strain>
    </source>
</reference>
<dbReference type="PANTHER" id="PTHR46623:SF6">
    <property type="entry name" value="ALPHA_BETA-HYDROLASES SUPERFAMILY PROTEIN"/>
    <property type="match status" value="1"/>
</dbReference>
<gene>
    <name evidence="2" type="ORF">FSW04_08535</name>
</gene>
<dbReference type="Gene3D" id="3.40.50.1820">
    <property type="entry name" value="alpha/beta hydrolase"/>
    <property type="match status" value="1"/>
</dbReference>
<organism evidence="2 3">
    <name type="scientific">Baekduia soli</name>
    <dbReference type="NCBI Taxonomy" id="496014"/>
    <lineage>
        <taxon>Bacteria</taxon>
        <taxon>Bacillati</taxon>
        <taxon>Actinomycetota</taxon>
        <taxon>Thermoleophilia</taxon>
        <taxon>Solirubrobacterales</taxon>
        <taxon>Baekduiaceae</taxon>
        <taxon>Baekduia</taxon>
    </lineage>
</organism>
<dbReference type="PANTHER" id="PTHR46623">
    <property type="entry name" value="CARBOXYMETHYLENEBUTENOLIDASE-RELATED"/>
    <property type="match status" value="1"/>
</dbReference>
<dbReference type="GO" id="GO:0016787">
    <property type="term" value="F:hydrolase activity"/>
    <property type="evidence" value="ECO:0007669"/>
    <property type="project" value="UniProtKB-KW"/>
</dbReference>
<accession>A0A5B8U3J2</accession>
<keyword evidence="3" id="KW-1185">Reference proteome</keyword>
<evidence type="ECO:0000259" key="1">
    <source>
        <dbReference type="Pfam" id="PF01738"/>
    </source>
</evidence>